<keyword evidence="7" id="KW-1185">Reference proteome</keyword>
<evidence type="ECO:0000256" key="1">
    <source>
        <dbReference type="ARBA" id="ARBA00022485"/>
    </source>
</evidence>
<evidence type="ECO:0000256" key="4">
    <source>
        <dbReference type="ARBA" id="ARBA00023014"/>
    </source>
</evidence>
<accession>A0ABT7IPT2</accession>
<proteinExistence type="predicted"/>
<keyword evidence="3" id="KW-0408">Iron</keyword>
<feature type="domain" description="4Fe-4S ferredoxin-type" evidence="5">
    <location>
        <begin position="78"/>
        <end position="107"/>
    </location>
</feature>
<dbReference type="InterPro" id="IPR017896">
    <property type="entry name" value="4Fe4S_Fe-S-bd"/>
</dbReference>
<dbReference type="Proteomes" id="UP001165481">
    <property type="component" value="Unassembled WGS sequence"/>
</dbReference>
<comment type="caution">
    <text evidence="6">The sequence shown here is derived from an EMBL/GenBank/DDBJ whole genome shotgun (WGS) entry which is preliminary data.</text>
</comment>
<dbReference type="PANTHER" id="PTHR43177">
    <property type="entry name" value="PROTEIN NRFC"/>
    <property type="match status" value="1"/>
</dbReference>
<reference evidence="6" key="1">
    <citation type="submission" date="2023-03" db="EMBL/GenBank/DDBJ databases">
        <title>Mesosutterella sp. nov. isolated from porcine feces.</title>
        <authorList>
            <person name="Yu S."/>
        </authorList>
    </citation>
    <scope>NUCLEOTIDE SEQUENCE</scope>
    <source>
        <strain evidence="6">AGMB02718</strain>
    </source>
</reference>
<sequence>MVFDVRRCTGCLSCTVNCSMENRIGDARRRTTVGQVELRGPTGGEAVISMPRQCNHCSNPPCVQVCPTKATYKRSEDGLVVIDYDRCIHCMNCVPACPYGARQPDSSHKTPPEKCNFCIHRLQAGLLPACVESCIGHARIFGDLNDPNSEIYKVISSSKTYALLTQHGTKPNIFYIGLPDSVKDEVLLKLDSNDWQR</sequence>
<evidence type="ECO:0000256" key="2">
    <source>
        <dbReference type="ARBA" id="ARBA00022723"/>
    </source>
</evidence>
<dbReference type="SUPFAM" id="SSF54862">
    <property type="entry name" value="4Fe-4S ferredoxins"/>
    <property type="match status" value="1"/>
</dbReference>
<dbReference type="CDD" id="cd10551">
    <property type="entry name" value="PsrB"/>
    <property type="match status" value="1"/>
</dbReference>
<keyword evidence="1" id="KW-0004">4Fe-4S</keyword>
<gene>
    <name evidence="6" type="ORF">MUN46_010595</name>
</gene>
<feature type="domain" description="4Fe-4S ferredoxin-type" evidence="5">
    <location>
        <begin position="44"/>
        <end position="76"/>
    </location>
</feature>
<dbReference type="PROSITE" id="PS00198">
    <property type="entry name" value="4FE4S_FER_1"/>
    <property type="match status" value="1"/>
</dbReference>
<dbReference type="InterPro" id="IPR017900">
    <property type="entry name" value="4Fe4S_Fe_S_CS"/>
</dbReference>
<protein>
    <submittedName>
        <fullName evidence="6">4Fe-4S dicluster domain-containing protein</fullName>
    </submittedName>
</protein>
<dbReference type="InterPro" id="IPR050954">
    <property type="entry name" value="ET_IronSulfur_Cluster-Binding"/>
</dbReference>
<dbReference type="PANTHER" id="PTHR43177:SF9">
    <property type="entry name" value="PROTEIN NRFC"/>
    <property type="match status" value="1"/>
</dbReference>
<organism evidence="6 7">
    <name type="scientific">Mesosutterella faecium</name>
    <dbReference type="NCBI Taxonomy" id="2925194"/>
    <lineage>
        <taxon>Bacteria</taxon>
        <taxon>Pseudomonadati</taxon>
        <taxon>Pseudomonadota</taxon>
        <taxon>Betaproteobacteria</taxon>
        <taxon>Burkholderiales</taxon>
        <taxon>Sutterellaceae</taxon>
        <taxon>Mesosutterella</taxon>
    </lineage>
</organism>
<dbReference type="Pfam" id="PF13247">
    <property type="entry name" value="Fer4_11"/>
    <property type="match status" value="1"/>
</dbReference>
<evidence type="ECO:0000313" key="7">
    <source>
        <dbReference type="Proteomes" id="UP001165481"/>
    </source>
</evidence>
<keyword evidence="4" id="KW-0411">Iron-sulfur</keyword>
<dbReference type="PROSITE" id="PS51379">
    <property type="entry name" value="4FE4S_FER_2"/>
    <property type="match status" value="2"/>
</dbReference>
<evidence type="ECO:0000313" key="6">
    <source>
        <dbReference type="EMBL" id="MDL2060383.1"/>
    </source>
</evidence>
<evidence type="ECO:0000256" key="3">
    <source>
        <dbReference type="ARBA" id="ARBA00023004"/>
    </source>
</evidence>
<dbReference type="Gene3D" id="3.30.70.20">
    <property type="match status" value="2"/>
</dbReference>
<name>A0ABT7IPT2_9BURK</name>
<dbReference type="EMBL" id="JAKZJU020000002">
    <property type="protein sequence ID" value="MDL2060383.1"/>
    <property type="molecule type" value="Genomic_DNA"/>
</dbReference>
<evidence type="ECO:0000259" key="5">
    <source>
        <dbReference type="PROSITE" id="PS51379"/>
    </source>
</evidence>
<keyword evidence="2" id="KW-0479">Metal-binding</keyword>